<evidence type="ECO:0000313" key="2">
    <source>
        <dbReference type="Proteomes" id="UP000622317"/>
    </source>
</evidence>
<reference evidence="1" key="1">
    <citation type="submission" date="2020-09" db="EMBL/GenBank/DDBJ databases">
        <title>Pelagicoccus enzymogenes sp. nov. with an EPS production, isolated from marine sediment.</title>
        <authorList>
            <person name="Feng X."/>
        </authorList>
    </citation>
    <scope>NUCLEOTIDE SEQUENCE</scope>
    <source>
        <strain evidence="1">NFK12</strain>
    </source>
</reference>
<protein>
    <submittedName>
        <fullName evidence="1">Type I-C CRISPR-associated protein Cas8c/Csd1</fullName>
    </submittedName>
</protein>
<dbReference type="InterPro" id="IPR010144">
    <property type="entry name" value="CRISPR-assoc_prot_Csd1-typ"/>
</dbReference>
<dbReference type="CDD" id="cd09757">
    <property type="entry name" value="Cas8c_I-C"/>
    <property type="match status" value="1"/>
</dbReference>
<name>A0A927F6B1_9BACT</name>
<dbReference type="RefSeq" id="WP_191616138.1">
    <property type="nucleotide sequence ID" value="NZ_JACYFG010000006.1"/>
</dbReference>
<sequence>MILQSLNELYDRLAEDKAYAISPPGFSPQKISFKIVIRLDGSFIPPQDARSPNDKGKLQNTLVEVPGGAKPSGAGVNPCFLWDNQTYLLGRQPEDKKSGFGIERFEAFRERHLALEKEIDCPEFSAVCRFLESWDPVNVETYPILNELGTGFGVFQIQGQKGYVHETPKIRNWWIKNQPREVSASRGQCLISGERDVEIARLHPKIKGVVGAQSAGASIVSFNDAAYESYAKTQSFNSPVSEDVAFRYGTALNALLTGPKSRDHRIRIGDTTCVFWTERQSAFEDVFADILGSGSHATDEVQDETQRERIERCLKAIQSGRGFVDDKAPVETPFYLLGLAPNAARLSVRFFLRSTIEELLKKLNAHLEDMKIVRQFENQTTKGRKPDPEFPAVWQLLNQSARVSDEVPPLLGGALTRAIVEGTRYPEALYGAVLRRIRADRTINYLRVAIVKATLVRNHQYEIPTMLDKSETTPAYLLGRLFSALEKTQEDALSGLNATIRDRFYSAASATPASVFPRLLRTYQHHLSKLNPGGKVVREKLVQEIIDPLESSGFPSQLNIKAQGLFAIGYYHQRKAFFTSKTENDES</sequence>
<accession>A0A927F6B1</accession>
<dbReference type="AlphaFoldDB" id="A0A927F6B1"/>
<proteinExistence type="predicted"/>
<organism evidence="1 2">
    <name type="scientific">Pelagicoccus enzymogenes</name>
    <dbReference type="NCBI Taxonomy" id="2773457"/>
    <lineage>
        <taxon>Bacteria</taxon>
        <taxon>Pseudomonadati</taxon>
        <taxon>Verrucomicrobiota</taxon>
        <taxon>Opitutia</taxon>
        <taxon>Puniceicoccales</taxon>
        <taxon>Pelagicoccaceae</taxon>
        <taxon>Pelagicoccus</taxon>
    </lineage>
</organism>
<dbReference type="Proteomes" id="UP000622317">
    <property type="component" value="Unassembled WGS sequence"/>
</dbReference>
<comment type="caution">
    <text evidence="1">The sequence shown here is derived from an EMBL/GenBank/DDBJ whole genome shotgun (WGS) entry which is preliminary data.</text>
</comment>
<evidence type="ECO:0000313" key="1">
    <source>
        <dbReference type="EMBL" id="MBD5779017.1"/>
    </source>
</evidence>
<gene>
    <name evidence="1" type="primary">cas8c</name>
    <name evidence="1" type="ORF">IEN85_05895</name>
</gene>
<dbReference type="EMBL" id="JACYFG010000006">
    <property type="protein sequence ID" value="MBD5779017.1"/>
    <property type="molecule type" value="Genomic_DNA"/>
</dbReference>
<dbReference type="NCBIfam" id="TIGR01863">
    <property type="entry name" value="cas_Csd1"/>
    <property type="match status" value="1"/>
</dbReference>
<keyword evidence="2" id="KW-1185">Reference proteome</keyword>
<dbReference type="Pfam" id="PF09709">
    <property type="entry name" value="Cas_Csd1"/>
    <property type="match status" value="1"/>
</dbReference>